<protein>
    <recommendedName>
        <fullName evidence="5">Fe/S biogenesis protein NfuA</fullName>
    </recommendedName>
</protein>
<comment type="subunit">
    <text evidence="5">Homodimer.</text>
</comment>
<dbReference type="PATRIC" id="fig|1236703.3.peg.877"/>
<comment type="cofactor">
    <cofactor evidence="5">
        <name>[4Fe-4S] cluster</name>
        <dbReference type="ChEBI" id="CHEBI:49883"/>
    </cofactor>
    <text evidence="5">Binds 1 [4Fe-4S] cluster per subunit. The cluster is presumably bound at the interface of two monomers.</text>
</comment>
<feature type="binding site" evidence="5">
    <location>
        <position position="155"/>
    </location>
    <ligand>
        <name>[4Fe-4S] cluster</name>
        <dbReference type="ChEBI" id="CHEBI:49883"/>
    </ligand>
</feature>
<dbReference type="AlphaFoldDB" id="S3EH71"/>
<dbReference type="Pfam" id="PF01521">
    <property type="entry name" value="Fe-S_biosyn"/>
    <property type="match status" value="1"/>
</dbReference>
<evidence type="ECO:0000256" key="4">
    <source>
        <dbReference type="ARBA" id="ARBA00023014"/>
    </source>
</evidence>
<evidence type="ECO:0000313" key="8">
    <source>
        <dbReference type="EMBL" id="EPE37538.1"/>
    </source>
</evidence>
<evidence type="ECO:0000256" key="3">
    <source>
        <dbReference type="ARBA" id="ARBA00023004"/>
    </source>
</evidence>
<feature type="domain" description="Core" evidence="7">
    <location>
        <begin position="5"/>
        <end position="102"/>
    </location>
</feature>
<dbReference type="GO" id="GO:0016226">
    <property type="term" value="P:iron-sulfur cluster assembly"/>
    <property type="evidence" value="ECO:0007669"/>
    <property type="project" value="UniProtKB-UniRule"/>
</dbReference>
<keyword evidence="1 5" id="KW-0004">4Fe-4S</keyword>
<dbReference type="eggNOG" id="COG0316">
    <property type="taxonomic scope" value="Bacteria"/>
</dbReference>
<dbReference type="GO" id="GO:0005506">
    <property type="term" value="F:iron ion binding"/>
    <property type="evidence" value="ECO:0007669"/>
    <property type="project" value="InterPro"/>
</dbReference>
<dbReference type="PANTHER" id="PTHR11178">
    <property type="entry name" value="IRON-SULFUR CLUSTER SCAFFOLD PROTEIN NFU-RELATED"/>
    <property type="match status" value="1"/>
</dbReference>
<evidence type="ECO:0000256" key="1">
    <source>
        <dbReference type="ARBA" id="ARBA00022485"/>
    </source>
</evidence>
<evidence type="ECO:0000259" key="7">
    <source>
        <dbReference type="Pfam" id="PF01521"/>
    </source>
</evidence>
<evidence type="ECO:0000313" key="9">
    <source>
        <dbReference type="Proteomes" id="UP000053688"/>
    </source>
</evidence>
<evidence type="ECO:0000256" key="2">
    <source>
        <dbReference type="ARBA" id="ARBA00022723"/>
    </source>
</evidence>
<dbReference type="eggNOG" id="COG0694">
    <property type="taxonomic scope" value="Bacteria"/>
</dbReference>
<gene>
    <name evidence="5" type="primary">nfuA</name>
    <name evidence="8" type="ORF">O1U_0843</name>
</gene>
<dbReference type="InterPro" id="IPR017726">
    <property type="entry name" value="Fe/S_biogenesis_protein_NfuA"/>
</dbReference>
<comment type="similarity">
    <text evidence="5">Belongs to the NfuA family.</text>
</comment>
<dbReference type="InterPro" id="IPR035903">
    <property type="entry name" value="HesB-like_dom_sf"/>
</dbReference>
<dbReference type="SUPFAM" id="SSF117916">
    <property type="entry name" value="Fe-S cluster assembly (FSCA) domain-like"/>
    <property type="match status" value="1"/>
</dbReference>
<dbReference type="EMBL" id="AMSD01000002">
    <property type="protein sequence ID" value="EPE37538.1"/>
    <property type="molecule type" value="Genomic_DNA"/>
</dbReference>
<dbReference type="Proteomes" id="UP000053688">
    <property type="component" value="Unassembled WGS sequence"/>
</dbReference>
<dbReference type="RefSeq" id="WP_016504169.1">
    <property type="nucleotide sequence ID" value="NZ_AMSD01000002.1"/>
</dbReference>
<dbReference type="InterPro" id="IPR034904">
    <property type="entry name" value="FSCA_dom_sf"/>
</dbReference>
<dbReference type="GO" id="GO:0051604">
    <property type="term" value="P:protein maturation"/>
    <property type="evidence" value="ECO:0007669"/>
    <property type="project" value="UniProtKB-UniRule"/>
</dbReference>
<feature type="binding site" evidence="5">
    <location>
        <position position="152"/>
    </location>
    <ligand>
        <name>[4Fe-4S] cluster</name>
        <dbReference type="ChEBI" id="CHEBI:49883"/>
    </ligand>
</feature>
<reference evidence="8 9" key="1">
    <citation type="journal article" date="2014" name="Environ. Microbiol.">
        <title>Genomic signatures of obligate host dependence in the luminous bacterial symbiont of a vertebrate.</title>
        <authorList>
            <person name="Hendry T.A."/>
            <person name="de Wet J.R."/>
            <person name="Dunlap P.V."/>
        </authorList>
    </citation>
    <scope>NUCLEOTIDE SEQUENCE [LARGE SCALE GENOMIC DNA]</scope>
    <source>
        <strain evidence="8 9">Akat1</strain>
    </source>
</reference>
<keyword evidence="3 5" id="KW-0408">Iron</keyword>
<dbReference type="GO" id="GO:0051539">
    <property type="term" value="F:4 iron, 4 sulfur cluster binding"/>
    <property type="evidence" value="ECO:0007669"/>
    <property type="project" value="UniProtKB-UniRule"/>
</dbReference>
<feature type="domain" description="NIF system FeS cluster assembly NifU C-terminal" evidence="6">
    <location>
        <begin position="114"/>
        <end position="176"/>
    </location>
</feature>
<dbReference type="SUPFAM" id="SSF89360">
    <property type="entry name" value="HesB-like domain"/>
    <property type="match status" value="1"/>
</dbReference>
<dbReference type="InterPro" id="IPR001075">
    <property type="entry name" value="NIF_FeS_clus_asmbl_NifU_C"/>
</dbReference>
<dbReference type="Gene3D" id="2.60.300.12">
    <property type="entry name" value="HesB-like domain"/>
    <property type="match status" value="1"/>
</dbReference>
<accession>S3EH71</accession>
<organism evidence="8 9">
    <name type="scientific">Candidatus Photodesmus katoptron Akat1</name>
    <dbReference type="NCBI Taxonomy" id="1236703"/>
    <lineage>
        <taxon>Bacteria</taxon>
        <taxon>Pseudomonadati</taxon>
        <taxon>Pseudomonadota</taxon>
        <taxon>Gammaproteobacteria</taxon>
        <taxon>Vibrionales</taxon>
        <taxon>Vibrionaceae</taxon>
        <taxon>Candidatus Photodesmus</taxon>
    </lineage>
</organism>
<dbReference type="PANTHER" id="PTHR11178:SF51">
    <property type="entry name" value="FE_S BIOGENESIS PROTEIN NFUA"/>
    <property type="match status" value="1"/>
</dbReference>
<dbReference type="HAMAP" id="MF_01637">
    <property type="entry name" value="Fe_S_biogen_NfuA"/>
    <property type="match status" value="1"/>
</dbReference>
<proteinExistence type="inferred from homology"/>
<keyword evidence="2 5" id="KW-0479">Metal-binding</keyword>
<dbReference type="STRING" id="28176.CF66_6021"/>
<dbReference type="Gene3D" id="3.30.300.130">
    <property type="entry name" value="Fe-S cluster assembly (FSCA)"/>
    <property type="match status" value="1"/>
</dbReference>
<sequence length="195" mass="21805">MLNFISISETAQIYFVSLLNKKEKNTNIRLFVVDPGTEKAECGVSYCPRESVESTDTEFKFNGFSAYVDELSLPFLKHAEIDCITDKISSQLTLKAPNAKKNKISKDATLLERVNYVIQTQLNPHLSDHGGHIKLVEITEDGIAVIEFGGGCNGCSMVNITLKENIEKELLQKFSTELTAVHDITNHNPNDLSYY</sequence>
<keyword evidence="9" id="KW-1185">Reference proteome</keyword>
<comment type="function">
    <text evidence="5">Involved in iron-sulfur cluster biogenesis. Binds a 4Fe-4S cluster, can transfer this cluster to apoproteins, and thereby intervenes in the maturation of Fe/S proteins. Could also act as a scaffold/chaperone for damaged Fe/S proteins.</text>
</comment>
<keyword evidence="4 5" id="KW-0411">Iron-sulfur</keyword>
<dbReference type="InterPro" id="IPR000361">
    <property type="entry name" value="ATAP_core_dom"/>
</dbReference>
<evidence type="ECO:0000259" key="6">
    <source>
        <dbReference type="Pfam" id="PF01106"/>
    </source>
</evidence>
<dbReference type="NCBIfam" id="NF008392">
    <property type="entry name" value="PRK11190.1"/>
    <property type="match status" value="1"/>
</dbReference>
<name>S3EH71_9GAMM</name>
<comment type="caution">
    <text evidence="8">The sequence shown here is derived from an EMBL/GenBank/DDBJ whole genome shotgun (WGS) entry which is preliminary data.</text>
</comment>
<dbReference type="Pfam" id="PF01106">
    <property type="entry name" value="NifU"/>
    <property type="match status" value="1"/>
</dbReference>
<dbReference type="NCBIfam" id="TIGR03341">
    <property type="entry name" value="YhgI_GntY"/>
    <property type="match status" value="1"/>
</dbReference>
<evidence type="ECO:0000256" key="5">
    <source>
        <dbReference type="HAMAP-Rule" id="MF_01637"/>
    </source>
</evidence>